<reference evidence="2" key="2">
    <citation type="submission" date="2015-01" db="EMBL/GenBank/DDBJ databases">
        <title>Evolutionary Origins and Diversification of the Mycorrhizal Mutualists.</title>
        <authorList>
            <consortium name="DOE Joint Genome Institute"/>
            <consortium name="Mycorrhizal Genomics Consortium"/>
            <person name="Kohler A."/>
            <person name="Kuo A."/>
            <person name="Nagy L.G."/>
            <person name="Floudas D."/>
            <person name="Copeland A."/>
            <person name="Barry K.W."/>
            <person name="Cichocki N."/>
            <person name="Veneault-Fourrey C."/>
            <person name="LaButti K."/>
            <person name="Lindquist E.A."/>
            <person name="Lipzen A."/>
            <person name="Lundell T."/>
            <person name="Morin E."/>
            <person name="Murat C."/>
            <person name="Riley R."/>
            <person name="Ohm R."/>
            <person name="Sun H."/>
            <person name="Tunlid A."/>
            <person name="Henrissat B."/>
            <person name="Grigoriev I.V."/>
            <person name="Hibbett D.S."/>
            <person name="Martin F."/>
        </authorList>
    </citation>
    <scope>NUCLEOTIDE SEQUENCE [LARGE SCALE GENOMIC DNA]</scope>
    <source>
        <strain evidence="2">Zn</strain>
    </source>
</reference>
<evidence type="ECO:0000313" key="1">
    <source>
        <dbReference type="EMBL" id="KIM92945.1"/>
    </source>
</evidence>
<dbReference type="Proteomes" id="UP000054321">
    <property type="component" value="Unassembled WGS sequence"/>
</dbReference>
<organism evidence="1 2">
    <name type="scientific">Oidiodendron maius (strain Zn)</name>
    <dbReference type="NCBI Taxonomy" id="913774"/>
    <lineage>
        <taxon>Eukaryota</taxon>
        <taxon>Fungi</taxon>
        <taxon>Dikarya</taxon>
        <taxon>Ascomycota</taxon>
        <taxon>Pezizomycotina</taxon>
        <taxon>Leotiomycetes</taxon>
        <taxon>Leotiomycetes incertae sedis</taxon>
        <taxon>Myxotrichaceae</taxon>
        <taxon>Oidiodendron</taxon>
    </lineage>
</organism>
<dbReference type="AlphaFoldDB" id="A0A0C3G9R9"/>
<keyword evidence="2" id="KW-1185">Reference proteome</keyword>
<sequence length="90" mass="10035">MQAEVFVADGSRRMLQEGQANTARKFTKIVKWSNRIQIKISMSESPNKTGRPETLPSETIMVFQALEFAHESEGGAQHETVSAILEEAID</sequence>
<evidence type="ECO:0000313" key="2">
    <source>
        <dbReference type="Proteomes" id="UP000054321"/>
    </source>
</evidence>
<proteinExistence type="predicted"/>
<dbReference type="HOGENOM" id="CLU_2441432_0_0_1"/>
<gene>
    <name evidence="1" type="ORF">OIDMADRAFT_62068</name>
</gene>
<dbReference type="EMBL" id="KN832902">
    <property type="protein sequence ID" value="KIM92945.1"/>
    <property type="molecule type" value="Genomic_DNA"/>
</dbReference>
<reference evidence="1 2" key="1">
    <citation type="submission" date="2014-04" db="EMBL/GenBank/DDBJ databases">
        <authorList>
            <consortium name="DOE Joint Genome Institute"/>
            <person name="Kuo A."/>
            <person name="Martino E."/>
            <person name="Perotto S."/>
            <person name="Kohler A."/>
            <person name="Nagy L.G."/>
            <person name="Floudas D."/>
            <person name="Copeland A."/>
            <person name="Barry K.W."/>
            <person name="Cichocki N."/>
            <person name="Veneault-Fourrey C."/>
            <person name="LaButti K."/>
            <person name="Lindquist E.A."/>
            <person name="Lipzen A."/>
            <person name="Lundell T."/>
            <person name="Morin E."/>
            <person name="Murat C."/>
            <person name="Sun H."/>
            <person name="Tunlid A."/>
            <person name="Henrissat B."/>
            <person name="Grigoriev I.V."/>
            <person name="Hibbett D.S."/>
            <person name="Martin F."/>
            <person name="Nordberg H.P."/>
            <person name="Cantor M.N."/>
            <person name="Hua S.X."/>
        </authorList>
    </citation>
    <scope>NUCLEOTIDE SEQUENCE [LARGE SCALE GENOMIC DNA]</scope>
    <source>
        <strain evidence="1 2">Zn</strain>
    </source>
</reference>
<dbReference type="InParanoid" id="A0A0C3G9R9"/>
<accession>A0A0C3G9R9</accession>
<protein>
    <submittedName>
        <fullName evidence="1">Uncharacterized protein</fullName>
    </submittedName>
</protein>
<name>A0A0C3G9R9_OIDMZ</name>